<name>A0ABQ0U2E5_9GAMM</name>
<keyword evidence="1" id="KW-1133">Transmembrane helix</keyword>
<feature type="transmembrane region" description="Helical" evidence="1">
    <location>
        <begin position="12"/>
        <end position="37"/>
    </location>
</feature>
<evidence type="ECO:0000313" key="2">
    <source>
        <dbReference type="EMBL" id="GEK72712.1"/>
    </source>
</evidence>
<evidence type="ECO:0000256" key="1">
    <source>
        <dbReference type="SAM" id="Phobius"/>
    </source>
</evidence>
<comment type="caution">
    <text evidence="2">The sequence shown here is derived from an EMBL/GenBank/DDBJ whole genome shotgun (WGS) entry which is preliminary data.</text>
</comment>
<dbReference type="RefSeq" id="WP_258393721.1">
    <property type="nucleotide sequence ID" value="NZ_BJUS01000010.1"/>
</dbReference>
<evidence type="ECO:0000313" key="3">
    <source>
        <dbReference type="Proteomes" id="UP000321121"/>
    </source>
</evidence>
<dbReference type="Proteomes" id="UP000321121">
    <property type="component" value="Unassembled WGS sequence"/>
</dbReference>
<keyword evidence="1" id="KW-0472">Membrane</keyword>
<protein>
    <submittedName>
        <fullName evidence="2">Uncharacterized protein</fullName>
    </submittedName>
</protein>
<keyword evidence="3" id="KW-1185">Reference proteome</keyword>
<gene>
    <name evidence="2" type="ORF">HHA04nite_12560</name>
</gene>
<dbReference type="EMBL" id="BJUS01000010">
    <property type="protein sequence ID" value="GEK72712.1"/>
    <property type="molecule type" value="Genomic_DNA"/>
</dbReference>
<organism evidence="2 3">
    <name type="scientific">Halomonas halophila</name>
    <dbReference type="NCBI Taxonomy" id="29573"/>
    <lineage>
        <taxon>Bacteria</taxon>
        <taxon>Pseudomonadati</taxon>
        <taxon>Pseudomonadota</taxon>
        <taxon>Gammaproteobacteria</taxon>
        <taxon>Oceanospirillales</taxon>
        <taxon>Halomonadaceae</taxon>
        <taxon>Halomonas</taxon>
    </lineage>
</organism>
<keyword evidence="1" id="KW-0812">Transmembrane</keyword>
<proteinExistence type="predicted"/>
<accession>A0ABQ0U2E5</accession>
<sequence>MAQHDDDVKDDSGLLSVFLGLVVLIGMSGLPGTIAWIRLATG</sequence>
<reference evidence="2 3" key="1">
    <citation type="submission" date="2019-07" db="EMBL/GenBank/DDBJ databases">
        <title>Whole genome shotgun sequence of Halomonas halophila NBRC 102604.</title>
        <authorList>
            <person name="Hosoyama A."/>
            <person name="Uohara A."/>
            <person name="Ohji S."/>
            <person name="Ichikawa N."/>
        </authorList>
    </citation>
    <scope>NUCLEOTIDE SEQUENCE [LARGE SCALE GENOMIC DNA]</scope>
    <source>
        <strain evidence="2 3">NBRC 102604</strain>
    </source>
</reference>